<dbReference type="SUPFAM" id="SSF47741">
    <property type="entry name" value="CO dehydrogenase ISP C-domain like"/>
    <property type="match status" value="1"/>
</dbReference>
<dbReference type="InterPro" id="IPR036010">
    <property type="entry name" value="2Fe-2S_ferredoxin-like_sf"/>
</dbReference>
<dbReference type="PANTHER" id="PTHR44379">
    <property type="entry name" value="OXIDOREDUCTASE WITH IRON-SULFUR SUBUNIT"/>
    <property type="match status" value="1"/>
</dbReference>
<keyword evidence="4" id="KW-0408">Iron</keyword>
<evidence type="ECO:0000259" key="6">
    <source>
        <dbReference type="PROSITE" id="PS51085"/>
    </source>
</evidence>
<keyword evidence="8" id="KW-1185">Reference proteome</keyword>
<name>A0A8J3I435_9CHLR</name>
<reference evidence="7" key="1">
    <citation type="submission" date="2020-10" db="EMBL/GenBank/DDBJ databases">
        <title>Taxonomic study of unclassified bacteria belonging to the class Ktedonobacteria.</title>
        <authorList>
            <person name="Yabe S."/>
            <person name="Wang C.M."/>
            <person name="Zheng Y."/>
            <person name="Sakai Y."/>
            <person name="Cavaletti L."/>
            <person name="Monciardini P."/>
            <person name="Donadio S."/>
        </authorList>
    </citation>
    <scope>NUCLEOTIDE SEQUENCE</scope>
    <source>
        <strain evidence="7">SOSP1-1</strain>
    </source>
</reference>
<accession>A0A8J3I435</accession>
<dbReference type="GO" id="GO:0046872">
    <property type="term" value="F:metal ion binding"/>
    <property type="evidence" value="ECO:0007669"/>
    <property type="project" value="UniProtKB-KW"/>
</dbReference>
<dbReference type="GO" id="GO:0051537">
    <property type="term" value="F:2 iron, 2 sulfur cluster binding"/>
    <property type="evidence" value="ECO:0007669"/>
    <property type="project" value="UniProtKB-KW"/>
</dbReference>
<dbReference type="Proteomes" id="UP000612362">
    <property type="component" value="Unassembled WGS sequence"/>
</dbReference>
<proteinExistence type="predicted"/>
<comment type="caution">
    <text evidence="7">The sequence shown here is derived from an EMBL/GenBank/DDBJ whole genome shotgun (WGS) entry which is preliminary data.</text>
</comment>
<dbReference type="InterPro" id="IPR051452">
    <property type="entry name" value="Diverse_Oxidoreductases"/>
</dbReference>
<dbReference type="PROSITE" id="PS00197">
    <property type="entry name" value="2FE2S_FER_1"/>
    <property type="match status" value="1"/>
</dbReference>
<evidence type="ECO:0000313" key="8">
    <source>
        <dbReference type="Proteomes" id="UP000612362"/>
    </source>
</evidence>
<dbReference type="InterPro" id="IPR012675">
    <property type="entry name" value="Beta-grasp_dom_sf"/>
</dbReference>
<dbReference type="EMBL" id="BNJF01000002">
    <property type="protein sequence ID" value="GHO46508.1"/>
    <property type="molecule type" value="Genomic_DNA"/>
</dbReference>
<sequence length="129" mass="13675">MLREDARLTGCKEGCAEGECGACTVWLNGQAVMSCLVPATQAHGAHITTIEGLADASEHLHALQQAFIDRAAVQCGFCIPGMLMAGAKLLEERPQPDIEEMRSALSGNLCRCTGYSKILEALIQAGEKA</sequence>
<evidence type="ECO:0000313" key="7">
    <source>
        <dbReference type="EMBL" id="GHO46508.1"/>
    </source>
</evidence>
<protein>
    <submittedName>
        <fullName evidence="7">(2Fe-2S)-binding protein</fullName>
    </submittedName>
</protein>
<keyword evidence="3" id="KW-0560">Oxidoreductase</keyword>
<organism evidence="7 8">
    <name type="scientific">Ktedonospora formicarum</name>
    <dbReference type="NCBI Taxonomy" id="2778364"/>
    <lineage>
        <taxon>Bacteria</taxon>
        <taxon>Bacillati</taxon>
        <taxon>Chloroflexota</taxon>
        <taxon>Ktedonobacteria</taxon>
        <taxon>Ktedonobacterales</taxon>
        <taxon>Ktedonobacteraceae</taxon>
        <taxon>Ktedonospora</taxon>
    </lineage>
</organism>
<dbReference type="GO" id="GO:0016491">
    <property type="term" value="F:oxidoreductase activity"/>
    <property type="evidence" value="ECO:0007669"/>
    <property type="project" value="UniProtKB-KW"/>
</dbReference>
<feature type="domain" description="2Fe-2S ferredoxin-type" evidence="6">
    <location>
        <begin position="1"/>
        <end position="53"/>
    </location>
</feature>
<dbReference type="PANTHER" id="PTHR44379:SF5">
    <property type="entry name" value="OXIDOREDUCTASE WITH IRON-SULFUR SUBUNIT"/>
    <property type="match status" value="1"/>
</dbReference>
<dbReference type="SUPFAM" id="SSF54292">
    <property type="entry name" value="2Fe-2S ferredoxin-like"/>
    <property type="match status" value="1"/>
</dbReference>
<dbReference type="InterPro" id="IPR002888">
    <property type="entry name" value="2Fe-2S-bd"/>
</dbReference>
<keyword evidence="2" id="KW-0479">Metal-binding</keyword>
<keyword evidence="5" id="KW-0411">Iron-sulfur</keyword>
<keyword evidence="1" id="KW-0001">2Fe-2S</keyword>
<dbReference type="Gene3D" id="3.10.20.30">
    <property type="match status" value="1"/>
</dbReference>
<dbReference type="InterPro" id="IPR036884">
    <property type="entry name" value="2Fe-2S-bd_dom_sf"/>
</dbReference>
<dbReference type="InterPro" id="IPR006058">
    <property type="entry name" value="2Fe2S_fd_BS"/>
</dbReference>
<dbReference type="AlphaFoldDB" id="A0A8J3I435"/>
<evidence type="ECO:0000256" key="1">
    <source>
        <dbReference type="ARBA" id="ARBA00022714"/>
    </source>
</evidence>
<evidence type="ECO:0000256" key="2">
    <source>
        <dbReference type="ARBA" id="ARBA00022723"/>
    </source>
</evidence>
<evidence type="ECO:0000256" key="4">
    <source>
        <dbReference type="ARBA" id="ARBA00023004"/>
    </source>
</evidence>
<gene>
    <name evidence="7" type="ORF">KSX_46710</name>
</gene>
<dbReference type="PROSITE" id="PS51257">
    <property type="entry name" value="PROKAR_LIPOPROTEIN"/>
    <property type="match status" value="1"/>
</dbReference>
<dbReference type="InterPro" id="IPR001041">
    <property type="entry name" value="2Fe-2S_ferredoxin-type"/>
</dbReference>
<dbReference type="PROSITE" id="PS51085">
    <property type="entry name" value="2FE2S_FER_2"/>
    <property type="match status" value="1"/>
</dbReference>
<evidence type="ECO:0000256" key="5">
    <source>
        <dbReference type="ARBA" id="ARBA00023014"/>
    </source>
</evidence>
<dbReference type="Pfam" id="PF01799">
    <property type="entry name" value="Fer2_2"/>
    <property type="match status" value="1"/>
</dbReference>
<evidence type="ECO:0000256" key="3">
    <source>
        <dbReference type="ARBA" id="ARBA00023002"/>
    </source>
</evidence>
<dbReference type="Gene3D" id="1.10.150.120">
    <property type="entry name" value="[2Fe-2S]-binding domain"/>
    <property type="match status" value="1"/>
</dbReference>